<dbReference type="AlphaFoldDB" id="A0A2A2LPJ1"/>
<evidence type="ECO:0000313" key="2">
    <source>
        <dbReference type="EMBL" id="PAV87897.1"/>
    </source>
</evidence>
<feature type="region of interest" description="Disordered" evidence="1">
    <location>
        <begin position="111"/>
        <end position="146"/>
    </location>
</feature>
<comment type="caution">
    <text evidence="2">The sequence shown here is derived from an EMBL/GenBank/DDBJ whole genome shotgun (WGS) entry which is preliminary data.</text>
</comment>
<dbReference type="EMBL" id="LIAE01006540">
    <property type="protein sequence ID" value="PAV87897.1"/>
    <property type="molecule type" value="Genomic_DNA"/>
</dbReference>
<name>A0A2A2LPJ1_9BILA</name>
<evidence type="ECO:0000256" key="1">
    <source>
        <dbReference type="SAM" id="MobiDB-lite"/>
    </source>
</evidence>
<keyword evidence="3" id="KW-1185">Reference proteome</keyword>
<evidence type="ECO:0008006" key="4">
    <source>
        <dbReference type="Google" id="ProtNLM"/>
    </source>
</evidence>
<feature type="compositionally biased region" description="Polar residues" evidence="1">
    <location>
        <begin position="111"/>
        <end position="130"/>
    </location>
</feature>
<protein>
    <recommendedName>
        <fullName evidence="4">NTF2 domain-containing protein</fullName>
    </recommendedName>
</protein>
<sequence>MSANIRPETVESSEAQELGKEFVVKFYNYVANEPPSEISSLFSNASIAVLDDGRSLTDRNDKKKKGKIALGNKVPTGFRGYVFAGTVSHAVQHPDVRHIFIYGALNEQEQRATSSLETQDPARQQTTPNQILHLDSNPPKDQPTLEAEAEYRSKAVVAAKAASDAADAVADPQAGAGVAVAEANGELAQAQVSLD</sequence>
<organism evidence="2 3">
    <name type="scientific">Diploscapter pachys</name>
    <dbReference type="NCBI Taxonomy" id="2018661"/>
    <lineage>
        <taxon>Eukaryota</taxon>
        <taxon>Metazoa</taxon>
        <taxon>Ecdysozoa</taxon>
        <taxon>Nematoda</taxon>
        <taxon>Chromadorea</taxon>
        <taxon>Rhabditida</taxon>
        <taxon>Rhabditina</taxon>
        <taxon>Rhabditomorpha</taxon>
        <taxon>Rhabditoidea</taxon>
        <taxon>Rhabditidae</taxon>
        <taxon>Diploscapter</taxon>
    </lineage>
</organism>
<reference evidence="2 3" key="1">
    <citation type="journal article" date="2017" name="Curr. Biol.">
        <title>Genome architecture and evolution of a unichromosomal asexual nematode.</title>
        <authorList>
            <person name="Fradin H."/>
            <person name="Zegar C."/>
            <person name="Gutwein M."/>
            <person name="Lucas J."/>
            <person name="Kovtun M."/>
            <person name="Corcoran D."/>
            <person name="Baugh L.R."/>
            <person name="Kiontke K."/>
            <person name="Gunsalus K."/>
            <person name="Fitch D.H."/>
            <person name="Piano F."/>
        </authorList>
    </citation>
    <scope>NUCLEOTIDE SEQUENCE [LARGE SCALE GENOMIC DNA]</scope>
    <source>
        <strain evidence="2">PF1309</strain>
    </source>
</reference>
<accession>A0A2A2LPJ1</accession>
<evidence type="ECO:0000313" key="3">
    <source>
        <dbReference type="Proteomes" id="UP000218231"/>
    </source>
</evidence>
<proteinExistence type="predicted"/>
<gene>
    <name evidence="2" type="ORF">WR25_08669</name>
</gene>
<dbReference type="Proteomes" id="UP000218231">
    <property type="component" value="Unassembled WGS sequence"/>
</dbReference>